<gene>
    <name evidence="4" type="ORF">SUH3_12330</name>
</gene>
<dbReference type="InterPro" id="IPR006683">
    <property type="entry name" value="Thioestr_dom"/>
</dbReference>
<accession>A0A073J851</accession>
<sequence length="157" mass="16470">MNISISSDPQTIAENCADVIWAEDKTSRMLGITRDSVGPGTAAVSMIVGDEMVNGLDMAHGGLMFTLADVAFALACNTRNSIAVGNFCSVQFLRPASRGDRLTATAKESLLDGRNGIYDVTITDQSGRRIVEFRGHSKIVPGTHLAAASGDPAAAEV</sequence>
<evidence type="ECO:0000313" key="4">
    <source>
        <dbReference type="EMBL" id="KEJ93892.1"/>
    </source>
</evidence>
<proteinExistence type="inferred from homology"/>
<feature type="domain" description="Thioesterase" evidence="3">
    <location>
        <begin position="59"/>
        <end position="129"/>
    </location>
</feature>
<dbReference type="Pfam" id="PF03061">
    <property type="entry name" value="4HBT"/>
    <property type="match status" value="1"/>
</dbReference>
<dbReference type="InterPro" id="IPR029069">
    <property type="entry name" value="HotDog_dom_sf"/>
</dbReference>
<dbReference type="NCBIfam" id="TIGR02286">
    <property type="entry name" value="PaaD"/>
    <property type="match status" value="1"/>
</dbReference>
<dbReference type="InterPro" id="IPR052723">
    <property type="entry name" value="Acyl-CoA_thioesterase_PaaI"/>
</dbReference>
<organism evidence="4 5">
    <name type="scientific">Pseudosulfitobacter pseudonitzschiae</name>
    <dbReference type="NCBI Taxonomy" id="1402135"/>
    <lineage>
        <taxon>Bacteria</taxon>
        <taxon>Pseudomonadati</taxon>
        <taxon>Pseudomonadota</taxon>
        <taxon>Alphaproteobacteria</taxon>
        <taxon>Rhodobacterales</taxon>
        <taxon>Roseobacteraceae</taxon>
        <taxon>Pseudosulfitobacter</taxon>
    </lineage>
</organism>
<comment type="caution">
    <text evidence="4">The sequence shown here is derived from an EMBL/GenBank/DDBJ whole genome shotgun (WGS) entry which is preliminary data.</text>
</comment>
<dbReference type="RefSeq" id="WP_051694693.1">
    <property type="nucleotide sequence ID" value="NZ_CP086770.1"/>
</dbReference>
<evidence type="ECO:0000256" key="1">
    <source>
        <dbReference type="ARBA" id="ARBA00008324"/>
    </source>
</evidence>
<protein>
    <recommendedName>
        <fullName evidence="3">Thioesterase domain-containing protein</fullName>
    </recommendedName>
</protein>
<evidence type="ECO:0000313" key="5">
    <source>
        <dbReference type="Proteomes" id="UP000027746"/>
    </source>
</evidence>
<keyword evidence="5" id="KW-1185">Reference proteome</keyword>
<dbReference type="CDD" id="cd03443">
    <property type="entry name" value="PaaI_thioesterase"/>
    <property type="match status" value="1"/>
</dbReference>
<dbReference type="PANTHER" id="PTHR42856">
    <property type="entry name" value="ACYL-COENZYME A THIOESTERASE PAAI"/>
    <property type="match status" value="1"/>
</dbReference>
<evidence type="ECO:0000259" key="3">
    <source>
        <dbReference type="Pfam" id="PF03061"/>
    </source>
</evidence>
<dbReference type="AlphaFoldDB" id="A0A073J851"/>
<dbReference type="Gene3D" id="3.10.129.10">
    <property type="entry name" value="Hotdog Thioesterase"/>
    <property type="match status" value="1"/>
</dbReference>
<dbReference type="NCBIfam" id="TIGR00369">
    <property type="entry name" value="unchar_dom_1"/>
    <property type="match status" value="1"/>
</dbReference>
<dbReference type="PANTHER" id="PTHR42856:SF1">
    <property type="entry name" value="ACYL-COENZYME A THIOESTERASE PAAI"/>
    <property type="match status" value="1"/>
</dbReference>
<dbReference type="EMBL" id="JAMD01000023">
    <property type="protein sequence ID" value="KEJ93892.1"/>
    <property type="molecule type" value="Genomic_DNA"/>
</dbReference>
<dbReference type="GO" id="GO:0016289">
    <property type="term" value="F:acyl-CoA hydrolase activity"/>
    <property type="evidence" value="ECO:0007669"/>
    <property type="project" value="UniProtKB-ARBA"/>
</dbReference>
<dbReference type="FunFam" id="3.10.129.10:FF:000022">
    <property type="entry name" value="Phenylacetic acid degradation protein"/>
    <property type="match status" value="1"/>
</dbReference>
<dbReference type="SUPFAM" id="SSF54637">
    <property type="entry name" value="Thioesterase/thiol ester dehydrase-isomerase"/>
    <property type="match status" value="1"/>
</dbReference>
<dbReference type="Proteomes" id="UP000027746">
    <property type="component" value="Unassembled WGS sequence"/>
</dbReference>
<reference evidence="4 5" key="1">
    <citation type="submission" date="2014-01" db="EMBL/GenBank/DDBJ databases">
        <title>Sulfitobacter sp. H3 (MCCC 1A00686) Genome Sequencing.</title>
        <authorList>
            <person name="Lai Q."/>
            <person name="Hong Z."/>
        </authorList>
    </citation>
    <scope>NUCLEOTIDE SEQUENCE [LARGE SCALE GENOMIC DNA]</scope>
    <source>
        <strain evidence="4 5">H3</strain>
    </source>
</reference>
<name>A0A073J851_9RHOB</name>
<evidence type="ECO:0000256" key="2">
    <source>
        <dbReference type="ARBA" id="ARBA00022801"/>
    </source>
</evidence>
<dbReference type="InterPro" id="IPR003736">
    <property type="entry name" value="PAAI_dom"/>
</dbReference>
<dbReference type="InterPro" id="IPR011973">
    <property type="entry name" value="PaaD"/>
</dbReference>
<keyword evidence="2" id="KW-0378">Hydrolase</keyword>
<comment type="similarity">
    <text evidence="1">Belongs to the thioesterase PaaI family.</text>
</comment>